<comment type="caution">
    <text evidence="2">The sequence shown here is derived from an EMBL/GenBank/DDBJ whole genome shotgun (WGS) entry which is preliminary data.</text>
</comment>
<reference evidence="2 3" key="1">
    <citation type="submission" date="2022-06" db="EMBL/GenBank/DDBJ databases">
        <title>Genomic Encyclopedia of Archaeal and Bacterial Type Strains, Phase II (KMG-II): from individual species to whole genera.</title>
        <authorList>
            <person name="Goeker M."/>
        </authorList>
    </citation>
    <scope>NUCLEOTIDE SEQUENCE [LARGE SCALE GENOMIC DNA]</scope>
    <source>
        <strain evidence="2 3">DSM 44255</strain>
    </source>
</reference>
<feature type="region of interest" description="Disordered" evidence="1">
    <location>
        <begin position="36"/>
        <end position="61"/>
    </location>
</feature>
<evidence type="ECO:0000256" key="1">
    <source>
        <dbReference type="SAM" id="MobiDB-lite"/>
    </source>
</evidence>
<dbReference type="Proteomes" id="UP001205185">
    <property type="component" value="Unassembled WGS sequence"/>
</dbReference>
<evidence type="ECO:0000313" key="3">
    <source>
        <dbReference type="Proteomes" id="UP001205185"/>
    </source>
</evidence>
<feature type="region of interest" description="Disordered" evidence="1">
    <location>
        <begin position="1"/>
        <end position="22"/>
    </location>
</feature>
<gene>
    <name evidence="2" type="ORF">LV75_003602</name>
</gene>
<feature type="region of interest" description="Disordered" evidence="1">
    <location>
        <begin position="79"/>
        <end position="143"/>
    </location>
</feature>
<feature type="region of interest" description="Disordered" evidence="1">
    <location>
        <begin position="219"/>
        <end position="245"/>
    </location>
</feature>
<protein>
    <submittedName>
        <fullName evidence="2">Uncharacterized protein</fullName>
    </submittedName>
</protein>
<organism evidence="2 3">
    <name type="scientific">Actinokineospora diospyrosa</name>
    <dbReference type="NCBI Taxonomy" id="103728"/>
    <lineage>
        <taxon>Bacteria</taxon>
        <taxon>Bacillati</taxon>
        <taxon>Actinomycetota</taxon>
        <taxon>Actinomycetes</taxon>
        <taxon>Pseudonocardiales</taxon>
        <taxon>Pseudonocardiaceae</taxon>
        <taxon>Actinokineospora</taxon>
    </lineage>
</organism>
<proteinExistence type="predicted"/>
<evidence type="ECO:0000313" key="2">
    <source>
        <dbReference type="EMBL" id="MCP2271090.1"/>
    </source>
</evidence>
<sequence>MGADWAIRSGLGGLPAQQKATGRCPDGWLLVRSAALDQRGSLERRESTGTPPGSSRERGHRANAVLAVTGARHGRLLPGSVRGGRSVAGHMVTRGPGPSQRRLGRCSADLTPAGCDRGRTPNGRHGGCDDTQAPGGPTRGRPEREWSWTTRAFPVEIPFTIPIEIPTASESAWAIQPRLSSRSAELTPGDGPPNMANRRLGQGLRVTPTAAGISARTDVSVDFPDPSHSADSHFSHRREHCVRGR</sequence>
<name>A0ABT1IEL1_9PSEU</name>
<keyword evidence="3" id="KW-1185">Reference proteome</keyword>
<dbReference type="EMBL" id="JAMTCO010000008">
    <property type="protein sequence ID" value="MCP2271090.1"/>
    <property type="molecule type" value="Genomic_DNA"/>
</dbReference>
<accession>A0ABT1IEL1</accession>
<feature type="compositionally biased region" description="Basic residues" evidence="1">
    <location>
        <begin position="235"/>
        <end position="245"/>
    </location>
</feature>